<dbReference type="Proteomes" id="UP000237466">
    <property type="component" value="Unassembled WGS sequence"/>
</dbReference>
<dbReference type="InterPro" id="IPR029063">
    <property type="entry name" value="SAM-dependent_MTases_sf"/>
</dbReference>
<protein>
    <submittedName>
        <fullName evidence="2">SAM-dependent methyltransferase</fullName>
    </submittedName>
</protein>
<dbReference type="AlphaFoldDB" id="A0A2S3R0F7"/>
<evidence type="ECO:0000259" key="1">
    <source>
        <dbReference type="Pfam" id="PF13679"/>
    </source>
</evidence>
<keyword evidence="2" id="KW-0489">Methyltransferase</keyword>
<evidence type="ECO:0000313" key="3">
    <source>
        <dbReference type="Proteomes" id="UP000237466"/>
    </source>
</evidence>
<dbReference type="EMBL" id="PDGH01000112">
    <property type="protein sequence ID" value="POB45960.1"/>
    <property type="molecule type" value="Genomic_DNA"/>
</dbReference>
<gene>
    <name evidence="2" type="ORF">CRN52_15690</name>
</gene>
<dbReference type="PANTHER" id="PTHR13369:SF0">
    <property type="entry name" value="GLUTATHIONE S-TRANSFERASE C-TERMINAL DOMAIN-CONTAINING PROTEIN"/>
    <property type="match status" value="1"/>
</dbReference>
<keyword evidence="2" id="KW-0808">Transferase</keyword>
<sequence length="400" mass="46289">MQKQFQLLDEWLTEHQRFWRFEPFHQSLHEQLPWVDTHPDMCAWLNSLSAQELSQYKLDPTSLIADLGRFIPDSRTVLANIALAPHSITTIKLAERFGVGIPGRKLKQIEAMGSYSLTRHQGSEWLEWCSGKGYLGRVLSSQTRQRVTSFEYQLSLCQSGQSEADALNLPMHFVQGDALEYQSKQYFKPEQHAVALHACGDLHVRMMQYGCEKGVAAMTIAPCCYHLIQSDAYQVLSSVAKLSTIRLSRSELRIPLQQTVTGGSRVQRHRQLEMNFRLGLDLLLRQECAFKEYAPVPSIKKSQLSLGFEAFCRWAAELKEWNLPQVNFDQYEAEGAKRFWRMERLSLVQQIFQRAIEMWLIYDKAMYLQEQGYQVSLSEFCDRDITPRNILIHASDRKNT</sequence>
<feature type="domain" description="Methyltransferase" evidence="1">
    <location>
        <begin position="109"/>
        <end position="230"/>
    </location>
</feature>
<evidence type="ECO:0000313" key="2">
    <source>
        <dbReference type="EMBL" id="POB45960.1"/>
    </source>
</evidence>
<organism evidence="2 3">
    <name type="scientific">Vibrio vulnificus</name>
    <dbReference type="NCBI Taxonomy" id="672"/>
    <lineage>
        <taxon>Bacteria</taxon>
        <taxon>Pseudomonadati</taxon>
        <taxon>Pseudomonadota</taxon>
        <taxon>Gammaproteobacteria</taxon>
        <taxon>Vibrionales</taxon>
        <taxon>Vibrionaceae</taxon>
        <taxon>Vibrio</taxon>
    </lineage>
</organism>
<name>A0A2S3R0F7_VIBVL</name>
<dbReference type="GO" id="GO:0032259">
    <property type="term" value="P:methylation"/>
    <property type="evidence" value="ECO:0007669"/>
    <property type="project" value="UniProtKB-KW"/>
</dbReference>
<dbReference type="RefSeq" id="WP_103200724.1">
    <property type="nucleotide sequence ID" value="NZ_JAERHQ010000002.1"/>
</dbReference>
<dbReference type="SUPFAM" id="SSF53335">
    <property type="entry name" value="S-adenosyl-L-methionine-dependent methyltransferases"/>
    <property type="match status" value="1"/>
</dbReference>
<comment type="caution">
    <text evidence="2">The sequence shown here is derived from an EMBL/GenBank/DDBJ whole genome shotgun (WGS) entry which is preliminary data.</text>
</comment>
<accession>A0A2S3R0F7</accession>
<reference evidence="2 3" key="1">
    <citation type="journal article" date="2018" name="Front. Microbiol.">
        <title>Phylogeny of Vibrio vulnificus from the Analysis of the Core-Genome: Implications for Intra-Species Taxonomy.</title>
        <authorList>
            <person name="Roig F.J."/>
            <person name="Gonzalez-Candelas F."/>
            <person name="Sanjuan E."/>
            <person name="Fouz B."/>
            <person name="Feil E.J."/>
            <person name="Llorens C."/>
            <person name="Baker-Austin C."/>
            <person name="Oliver J.D."/>
            <person name="Danin-Poleg Y."/>
            <person name="Gibas C.J."/>
            <person name="Kashi Y."/>
            <person name="Gulig P.A."/>
            <person name="Morrison S.S."/>
            <person name="Amaro C."/>
        </authorList>
    </citation>
    <scope>NUCLEOTIDE SEQUENCE [LARGE SCALE GENOMIC DNA]</scope>
    <source>
        <strain evidence="2 3">CECT4608</strain>
    </source>
</reference>
<proteinExistence type="predicted"/>
<dbReference type="Pfam" id="PF13679">
    <property type="entry name" value="Methyltransf_32"/>
    <property type="match status" value="1"/>
</dbReference>
<dbReference type="GO" id="GO:0008168">
    <property type="term" value="F:methyltransferase activity"/>
    <property type="evidence" value="ECO:0007669"/>
    <property type="project" value="UniProtKB-KW"/>
</dbReference>
<dbReference type="PANTHER" id="PTHR13369">
    <property type="match status" value="1"/>
</dbReference>
<dbReference type="InterPro" id="IPR025714">
    <property type="entry name" value="Methyltranfer_dom"/>
</dbReference>